<sequence>ISRRHEIGLLRTVGAGRSTIVRLFLGEATLLAVAGSAIGAPLGWLLAQGAVRLTSSTVSQFWVASAAQVPPLSLEMVGLAFVVGVPLAIIGAFVPVREASRITPMAALRGDVVLETRNRLPRRFLVAPIVLFVLAAWFVRQEPIDGLPVFGLLASLAVVFGAAVLMPAVLFGFRRFCGDAMSRWLHVEGHMAHANLGSAIPRLSISIAALAVSLAMMVAIAIMVGSFRETVIYWVGQTLQADLFVSSARSSPQGSVIS</sequence>
<gene>
    <name evidence="8" type="ORF">METZ01_LOCUS446969</name>
</gene>
<evidence type="ECO:0000256" key="6">
    <source>
        <dbReference type="SAM" id="Phobius"/>
    </source>
</evidence>
<evidence type="ECO:0000256" key="2">
    <source>
        <dbReference type="ARBA" id="ARBA00022475"/>
    </source>
</evidence>
<evidence type="ECO:0000256" key="3">
    <source>
        <dbReference type="ARBA" id="ARBA00022692"/>
    </source>
</evidence>
<keyword evidence="2" id="KW-1003">Cell membrane</keyword>
<dbReference type="Pfam" id="PF02687">
    <property type="entry name" value="FtsX"/>
    <property type="match status" value="1"/>
</dbReference>
<accession>A0A382ZG98</accession>
<feature type="transmembrane region" description="Helical" evidence="6">
    <location>
        <begin position="124"/>
        <end position="140"/>
    </location>
</feature>
<dbReference type="PANTHER" id="PTHR30287">
    <property type="entry name" value="MEMBRANE COMPONENT OF PREDICTED ABC SUPERFAMILY METABOLITE UPTAKE TRANSPORTER"/>
    <property type="match status" value="1"/>
</dbReference>
<dbReference type="GO" id="GO:0005886">
    <property type="term" value="C:plasma membrane"/>
    <property type="evidence" value="ECO:0007669"/>
    <property type="project" value="UniProtKB-SubCell"/>
</dbReference>
<keyword evidence="4 6" id="KW-1133">Transmembrane helix</keyword>
<evidence type="ECO:0000256" key="5">
    <source>
        <dbReference type="ARBA" id="ARBA00023136"/>
    </source>
</evidence>
<feature type="transmembrane region" description="Helical" evidence="6">
    <location>
        <begin position="203"/>
        <end position="224"/>
    </location>
</feature>
<evidence type="ECO:0000259" key="7">
    <source>
        <dbReference type="Pfam" id="PF02687"/>
    </source>
</evidence>
<dbReference type="AlphaFoldDB" id="A0A382ZG98"/>
<reference evidence="8" key="1">
    <citation type="submission" date="2018-05" db="EMBL/GenBank/DDBJ databases">
        <authorList>
            <person name="Lanie J.A."/>
            <person name="Ng W.-L."/>
            <person name="Kazmierczak K.M."/>
            <person name="Andrzejewski T.M."/>
            <person name="Davidsen T.M."/>
            <person name="Wayne K.J."/>
            <person name="Tettelin H."/>
            <person name="Glass J.I."/>
            <person name="Rusch D."/>
            <person name="Podicherti R."/>
            <person name="Tsui H.-C.T."/>
            <person name="Winkler M.E."/>
        </authorList>
    </citation>
    <scope>NUCLEOTIDE SEQUENCE</scope>
</reference>
<feature type="domain" description="ABC3 transporter permease C-terminal" evidence="7">
    <location>
        <begin position="2"/>
        <end position="104"/>
    </location>
</feature>
<proteinExistence type="predicted"/>
<evidence type="ECO:0000256" key="1">
    <source>
        <dbReference type="ARBA" id="ARBA00004651"/>
    </source>
</evidence>
<comment type="subcellular location">
    <subcellularLocation>
        <location evidence="1">Cell membrane</location>
        <topology evidence="1">Multi-pass membrane protein</topology>
    </subcellularLocation>
</comment>
<feature type="non-terminal residue" evidence="8">
    <location>
        <position position="258"/>
    </location>
</feature>
<evidence type="ECO:0000313" key="8">
    <source>
        <dbReference type="EMBL" id="SVD94115.1"/>
    </source>
</evidence>
<name>A0A382ZG98_9ZZZZ</name>
<organism evidence="8">
    <name type="scientific">marine metagenome</name>
    <dbReference type="NCBI Taxonomy" id="408172"/>
    <lineage>
        <taxon>unclassified sequences</taxon>
        <taxon>metagenomes</taxon>
        <taxon>ecological metagenomes</taxon>
    </lineage>
</organism>
<feature type="transmembrane region" description="Helical" evidence="6">
    <location>
        <begin position="20"/>
        <end position="47"/>
    </location>
</feature>
<dbReference type="InterPro" id="IPR003838">
    <property type="entry name" value="ABC3_permease_C"/>
</dbReference>
<evidence type="ECO:0000256" key="4">
    <source>
        <dbReference type="ARBA" id="ARBA00022989"/>
    </source>
</evidence>
<feature type="transmembrane region" description="Helical" evidence="6">
    <location>
        <begin position="152"/>
        <end position="173"/>
    </location>
</feature>
<feature type="transmembrane region" description="Helical" evidence="6">
    <location>
        <begin position="76"/>
        <end position="96"/>
    </location>
</feature>
<protein>
    <recommendedName>
        <fullName evidence="7">ABC3 transporter permease C-terminal domain-containing protein</fullName>
    </recommendedName>
</protein>
<feature type="non-terminal residue" evidence="8">
    <location>
        <position position="1"/>
    </location>
</feature>
<dbReference type="PANTHER" id="PTHR30287:SF2">
    <property type="entry name" value="BLL1001 PROTEIN"/>
    <property type="match status" value="1"/>
</dbReference>
<dbReference type="InterPro" id="IPR038766">
    <property type="entry name" value="Membrane_comp_ABC_pdt"/>
</dbReference>
<keyword evidence="3 6" id="KW-0812">Transmembrane</keyword>
<keyword evidence="5 6" id="KW-0472">Membrane</keyword>
<dbReference type="EMBL" id="UINC01183378">
    <property type="protein sequence ID" value="SVD94115.1"/>
    <property type="molecule type" value="Genomic_DNA"/>
</dbReference>